<evidence type="ECO:0000313" key="2">
    <source>
        <dbReference type="Proteomes" id="UP000030764"/>
    </source>
</evidence>
<gene>
    <name evidence="1" type="ORF">M513_14344</name>
</gene>
<dbReference type="Proteomes" id="UP000030764">
    <property type="component" value="Unassembled WGS sequence"/>
</dbReference>
<evidence type="ECO:0000313" key="1">
    <source>
        <dbReference type="EMBL" id="KFD44779.1"/>
    </source>
</evidence>
<name>A0A085LII3_9BILA</name>
<sequence length="40" mass="4679">CAAWRYGDTAAYRLPVPEAYRPWSVEMDAYAPPNCVWHQH</sequence>
<dbReference type="EMBL" id="KL364644">
    <property type="protein sequence ID" value="KFD44779.1"/>
    <property type="molecule type" value="Genomic_DNA"/>
</dbReference>
<feature type="non-terminal residue" evidence="1">
    <location>
        <position position="40"/>
    </location>
</feature>
<dbReference type="AlphaFoldDB" id="A0A085LII3"/>
<accession>A0A085LII3</accession>
<protein>
    <submittedName>
        <fullName evidence="1">Uncharacterized protein</fullName>
    </submittedName>
</protein>
<organism evidence="1 2">
    <name type="scientific">Trichuris suis</name>
    <name type="common">pig whipworm</name>
    <dbReference type="NCBI Taxonomy" id="68888"/>
    <lineage>
        <taxon>Eukaryota</taxon>
        <taxon>Metazoa</taxon>
        <taxon>Ecdysozoa</taxon>
        <taxon>Nematoda</taxon>
        <taxon>Enoplea</taxon>
        <taxon>Dorylaimia</taxon>
        <taxon>Trichinellida</taxon>
        <taxon>Trichuridae</taxon>
        <taxon>Trichuris</taxon>
    </lineage>
</organism>
<keyword evidence="2" id="KW-1185">Reference proteome</keyword>
<proteinExistence type="predicted"/>
<reference evidence="1 2" key="1">
    <citation type="journal article" date="2014" name="Nat. Genet.">
        <title>Genome and transcriptome of the porcine whipworm Trichuris suis.</title>
        <authorList>
            <person name="Jex A.R."/>
            <person name="Nejsum P."/>
            <person name="Schwarz E.M."/>
            <person name="Hu L."/>
            <person name="Young N.D."/>
            <person name="Hall R.S."/>
            <person name="Korhonen P.K."/>
            <person name="Liao S."/>
            <person name="Thamsborg S."/>
            <person name="Xia J."/>
            <person name="Xu P."/>
            <person name="Wang S."/>
            <person name="Scheerlinck J.P."/>
            <person name="Hofmann A."/>
            <person name="Sternberg P.W."/>
            <person name="Wang J."/>
            <person name="Gasser R.B."/>
        </authorList>
    </citation>
    <scope>NUCLEOTIDE SEQUENCE [LARGE SCALE GENOMIC DNA]</scope>
    <source>
        <strain evidence="1">DCEP-RM93M</strain>
    </source>
</reference>
<feature type="non-terminal residue" evidence="1">
    <location>
        <position position="1"/>
    </location>
</feature>